<protein>
    <submittedName>
        <fullName evidence="1">Uncharacterized protein</fullName>
    </submittedName>
</protein>
<gene>
    <name evidence="1" type="ORF">EDD34_0917</name>
</gene>
<dbReference type="Proteomes" id="UP000280501">
    <property type="component" value="Unassembled WGS sequence"/>
</dbReference>
<proteinExistence type="predicted"/>
<dbReference type="EMBL" id="RKQZ01000001">
    <property type="protein sequence ID" value="RPF20331.1"/>
    <property type="molecule type" value="Genomic_DNA"/>
</dbReference>
<comment type="caution">
    <text evidence="1">The sequence shown here is derived from an EMBL/GenBank/DDBJ whole genome shotgun (WGS) entry which is preliminary data.</text>
</comment>
<sequence>MEGRFSFESLVHDAGAAYLDHETGAAVLALAKLTQAGHGRSWESRPPGQPTIRHSLCLWLRLLWNMLRIAGRRG</sequence>
<accession>A0A3N4ZK74</accession>
<evidence type="ECO:0000313" key="1">
    <source>
        <dbReference type="EMBL" id="RPF20331.1"/>
    </source>
</evidence>
<keyword evidence="2" id="KW-1185">Reference proteome</keyword>
<evidence type="ECO:0000313" key="2">
    <source>
        <dbReference type="Proteomes" id="UP000280501"/>
    </source>
</evidence>
<name>A0A3N4ZK74_9MICO</name>
<dbReference type="AlphaFoldDB" id="A0A3N4ZK74"/>
<organism evidence="1 2">
    <name type="scientific">Myceligenerans xiligouense</name>
    <dbReference type="NCBI Taxonomy" id="253184"/>
    <lineage>
        <taxon>Bacteria</taxon>
        <taxon>Bacillati</taxon>
        <taxon>Actinomycetota</taxon>
        <taxon>Actinomycetes</taxon>
        <taxon>Micrococcales</taxon>
        <taxon>Promicromonosporaceae</taxon>
        <taxon>Myceligenerans</taxon>
    </lineage>
</organism>
<reference evidence="1 2" key="1">
    <citation type="submission" date="2018-11" db="EMBL/GenBank/DDBJ databases">
        <title>Sequencing the genomes of 1000 actinobacteria strains.</title>
        <authorList>
            <person name="Klenk H.-P."/>
        </authorList>
    </citation>
    <scope>NUCLEOTIDE SEQUENCE [LARGE SCALE GENOMIC DNA]</scope>
    <source>
        <strain evidence="1 2">DSM 15700</strain>
    </source>
</reference>